<evidence type="ECO:0000256" key="9">
    <source>
        <dbReference type="ARBA" id="ARBA00023002"/>
    </source>
</evidence>
<keyword evidence="4 12" id="KW-0285">Flavoprotein</keyword>
<accession>A0ABU5I621</accession>
<evidence type="ECO:0000256" key="4">
    <source>
        <dbReference type="ARBA" id="ARBA00022630"/>
    </source>
</evidence>
<keyword evidence="9 12" id="KW-0560">Oxidoreductase</keyword>
<comment type="function">
    <text evidence="2 12">Catalyzes the synthesis of 5,6-dihydrouridine (D), a modified base found in the D-loop of most tRNAs, via the reduction of the C5-C6 double bond in target uridines.</text>
</comment>
<dbReference type="EMBL" id="JAXLPB010000005">
    <property type="protein sequence ID" value="MDY8110358.1"/>
    <property type="molecule type" value="Genomic_DNA"/>
</dbReference>
<sequence length="350" mass="37340">MRIADIDERLRVGPLELANRVFAAPLSGVSDVPFRRLARRFGAGLVVSEMVASGEFVKGAPEGRLRSLRDGPGIHTVQLAGRDPSWMEEAARRLADTGVDLIDINMGCPAKKVVGGLSGSALMREPELALRIVEATVRGAGSVPVSLKMRLGWSRTSINAAEIAAKAQAAGVVMLTVHGRTREDFYEGRADWPAIGDVKAAVSVPVVANGDVVSAAQVPQILAASGADAIMIGRGMQGRMWLPGLLSGATTRARLAAIDAGDFICEHYEAMLSHYGERTGLRHARKHIGWYLDRHALADGPIEPARRGALMTERDPHRVLGLLRAIFSGTSLADLEFGKAARLHTCPKAA</sequence>
<comment type="catalytic activity">
    <reaction evidence="10">
        <text>a 5,6-dihydrouridine in tRNA + NADP(+) = a uridine in tRNA + NADPH + H(+)</text>
        <dbReference type="Rhea" id="RHEA:23624"/>
        <dbReference type="Rhea" id="RHEA-COMP:13339"/>
        <dbReference type="Rhea" id="RHEA-COMP:13887"/>
        <dbReference type="ChEBI" id="CHEBI:15378"/>
        <dbReference type="ChEBI" id="CHEBI:57783"/>
        <dbReference type="ChEBI" id="CHEBI:58349"/>
        <dbReference type="ChEBI" id="CHEBI:65315"/>
        <dbReference type="ChEBI" id="CHEBI:74443"/>
    </reaction>
</comment>
<evidence type="ECO:0000256" key="2">
    <source>
        <dbReference type="ARBA" id="ARBA00002790"/>
    </source>
</evidence>
<dbReference type="Proteomes" id="UP001294412">
    <property type="component" value="Unassembled WGS sequence"/>
</dbReference>
<evidence type="ECO:0000256" key="10">
    <source>
        <dbReference type="ARBA" id="ARBA00048205"/>
    </source>
</evidence>
<evidence type="ECO:0000256" key="6">
    <source>
        <dbReference type="ARBA" id="ARBA00022694"/>
    </source>
</evidence>
<dbReference type="GO" id="GO:0016491">
    <property type="term" value="F:oxidoreductase activity"/>
    <property type="evidence" value="ECO:0007669"/>
    <property type="project" value="UniProtKB-KW"/>
</dbReference>
<dbReference type="PROSITE" id="PS01136">
    <property type="entry name" value="UPF0034"/>
    <property type="match status" value="1"/>
</dbReference>
<dbReference type="Pfam" id="PF01207">
    <property type="entry name" value="Dus"/>
    <property type="match status" value="1"/>
</dbReference>
<dbReference type="SUPFAM" id="SSF51395">
    <property type="entry name" value="FMN-linked oxidoreductases"/>
    <property type="match status" value="1"/>
</dbReference>
<evidence type="ECO:0000313" key="14">
    <source>
        <dbReference type="EMBL" id="MDY8110358.1"/>
    </source>
</evidence>
<dbReference type="InterPro" id="IPR018517">
    <property type="entry name" value="tRNA_hU_synthase_CS"/>
</dbReference>
<keyword evidence="7" id="KW-0521">NADP</keyword>
<evidence type="ECO:0000256" key="1">
    <source>
        <dbReference type="ARBA" id="ARBA00001917"/>
    </source>
</evidence>
<evidence type="ECO:0000256" key="8">
    <source>
        <dbReference type="ARBA" id="ARBA00022884"/>
    </source>
</evidence>
<evidence type="ECO:0000313" key="15">
    <source>
        <dbReference type="Proteomes" id="UP001294412"/>
    </source>
</evidence>
<keyword evidence="8" id="KW-0694">RNA-binding</keyword>
<dbReference type="PIRSF" id="PIRSF006621">
    <property type="entry name" value="Dus"/>
    <property type="match status" value="1"/>
</dbReference>
<keyword evidence="6 12" id="KW-0819">tRNA processing</keyword>
<proteinExistence type="inferred from homology"/>
<feature type="domain" description="DUS-like FMN-binding" evidence="13">
    <location>
        <begin position="23"/>
        <end position="295"/>
    </location>
</feature>
<evidence type="ECO:0000256" key="3">
    <source>
        <dbReference type="ARBA" id="ARBA00022555"/>
    </source>
</evidence>
<comment type="cofactor">
    <cofactor evidence="1 12">
        <name>FMN</name>
        <dbReference type="ChEBI" id="CHEBI:58210"/>
    </cofactor>
</comment>
<name>A0ABU5I621_9HYPH</name>
<dbReference type="NCBIfam" id="TIGR00737">
    <property type="entry name" value="nifR3_yhdG"/>
    <property type="match status" value="1"/>
</dbReference>
<organism evidence="14 15">
    <name type="scientific">Fulvimarina uroteuthidis</name>
    <dbReference type="NCBI Taxonomy" id="3098149"/>
    <lineage>
        <taxon>Bacteria</taxon>
        <taxon>Pseudomonadati</taxon>
        <taxon>Pseudomonadota</taxon>
        <taxon>Alphaproteobacteria</taxon>
        <taxon>Hyphomicrobiales</taxon>
        <taxon>Aurantimonadaceae</taxon>
        <taxon>Fulvimarina</taxon>
    </lineage>
</organism>
<dbReference type="InterPro" id="IPR024036">
    <property type="entry name" value="tRNA-dHydroUridine_Synthase_C"/>
</dbReference>
<dbReference type="InterPro" id="IPR004652">
    <property type="entry name" value="DusB-like"/>
</dbReference>
<dbReference type="InterPro" id="IPR001269">
    <property type="entry name" value="DUS_fam"/>
</dbReference>
<dbReference type="CDD" id="cd02801">
    <property type="entry name" value="DUS_like_FMN"/>
    <property type="match status" value="1"/>
</dbReference>
<dbReference type="RefSeq" id="WP_322187893.1">
    <property type="nucleotide sequence ID" value="NZ_JAXLPB010000005.1"/>
</dbReference>
<comment type="similarity">
    <text evidence="12">Belongs to the dus family.</text>
</comment>
<dbReference type="PANTHER" id="PTHR45846">
    <property type="entry name" value="TRNA-DIHYDROURIDINE(47) SYNTHASE [NAD(P)(+)]-LIKE"/>
    <property type="match status" value="1"/>
</dbReference>
<dbReference type="InterPro" id="IPR013785">
    <property type="entry name" value="Aldolase_TIM"/>
</dbReference>
<evidence type="ECO:0000256" key="5">
    <source>
        <dbReference type="ARBA" id="ARBA00022643"/>
    </source>
</evidence>
<evidence type="ECO:0000256" key="12">
    <source>
        <dbReference type="PIRNR" id="PIRNR006621"/>
    </source>
</evidence>
<keyword evidence="15" id="KW-1185">Reference proteome</keyword>
<evidence type="ECO:0000256" key="7">
    <source>
        <dbReference type="ARBA" id="ARBA00022857"/>
    </source>
</evidence>
<keyword evidence="5 12" id="KW-0288">FMN</keyword>
<gene>
    <name evidence="14" type="primary">dusB</name>
    <name evidence="14" type="ORF">U0C82_14545</name>
</gene>
<protein>
    <recommendedName>
        <fullName evidence="12">tRNA-dihydrouridine synthase</fullName>
        <ecNumber evidence="12">1.3.1.-</ecNumber>
    </recommendedName>
</protein>
<dbReference type="Gene3D" id="3.20.20.70">
    <property type="entry name" value="Aldolase class I"/>
    <property type="match status" value="1"/>
</dbReference>
<comment type="catalytic activity">
    <reaction evidence="11">
        <text>a 5,6-dihydrouridine in tRNA + NAD(+) = a uridine in tRNA + NADH + H(+)</text>
        <dbReference type="Rhea" id="RHEA:54452"/>
        <dbReference type="Rhea" id="RHEA-COMP:13339"/>
        <dbReference type="Rhea" id="RHEA-COMP:13887"/>
        <dbReference type="ChEBI" id="CHEBI:15378"/>
        <dbReference type="ChEBI" id="CHEBI:57540"/>
        <dbReference type="ChEBI" id="CHEBI:57945"/>
        <dbReference type="ChEBI" id="CHEBI:65315"/>
        <dbReference type="ChEBI" id="CHEBI:74443"/>
    </reaction>
</comment>
<reference evidence="14 15" key="1">
    <citation type="submission" date="2023-12" db="EMBL/GenBank/DDBJ databases">
        <title>Description of Novel Strain Fulvimarina sp. 2208YS6-2-32 isolated from Uroteuthis (Photololigo) edulis.</title>
        <authorList>
            <person name="Park J.-S."/>
        </authorList>
    </citation>
    <scope>NUCLEOTIDE SEQUENCE [LARGE SCALE GENOMIC DNA]</scope>
    <source>
        <strain evidence="14 15">2208YS6-2-32</strain>
    </source>
</reference>
<evidence type="ECO:0000256" key="11">
    <source>
        <dbReference type="ARBA" id="ARBA00048802"/>
    </source>
</evidence>
<keyword evidence="3" id="KW-0820">tRNA-binding</keyword>
<dbReference type="Gene3D" id="1.10.1200.80">
    <property type="entry name" value="Putative flavin oxidoreducatase, domain 2"/>
    <property type="match status" value="1"/>
</dbReference>
<dbReference type="PANTHER" id="PTHR45846:SF1">
    <property type="entry name" value="TRNA-DIHYDROURIDINE(47) SYNTHASE [NAD(P)(+)]-LIKE"/>
    <property type="match status" value="1"/>
</dbReference>
<comment type="caution">
    <text evidence="14">The sequence shown here is derived from an EMBL/GenBank/DDBJ whole genome shotgun (WGS) entry which is preliminary data.</text>
</comment>
<dbReference type="InterPro" id="IPR035587">
    <property type="entry name" value="DUS-like_FMN-bd"/>
</dbReference>
<evidence type="ECO:0000259" key="13">
    <source>
        <dbReference type="Pfam" id="PF01207"/>
    </source>
</evidence>
<dbReference type="EC" id="1.3.1.-" evidence="12"/>